<dbReference type="SMART" id="SM00382">
    <property type="entry name" value="AAA"/>
    <property type="match status" value="2"/>
</dbReference>
<dbReference type="GO" id="GO:0016887">
    <property type="term" value="F:ATP hydrolysis activity"/>
    <property type="evidence" value="ECO:0007669"/>
    <property type="project" value="InterPro"/>
</dbReference>
<accession>A0A6G7WJG3</accession>
<dbReference type="EMBL" id="CP049889">
    <property type="protein sequence ID" value="QIK52382.1"/>
    <property type="molecule type" value="Genomic_DNA"/>
</dbReference>
<dbReference type="SUPFAM" id="SSF52540">
    <property type="entry name" value="P-loop containing nucleoside triphosphate hydrolases"/>
    <property type="match status" value="2"/>
</dbReference>
<keyword evidence="3 5" id="KW-0067">ATP-binding</keyword>
<dbReference type="CDD" id="cd03221">
    <property type="entry name" value="ABCF_EF-3"/>
    <property type="match status" value="1"/>
</dbReference>
<dbReference type="Pfam" id="PF00005">
    <property type="entry name" value="ABC_tran"/>
    <property type="match status" value="2"/>
</dbReference>
<proteinExistence type="predicted"/>
<keyword evidence="6" id="KW-1185">Reference proteome</keyword>
<dbReference type="InterPro" id="IPR003593">
    <property type="entry name" value="AAA+_ATPase"/>
</dbReference>
<dbReference type="InterPro" id="IPR017871">
    <property type="entry name" value="ABC_transporter-like_CS"/>
</dbReference>
<dbReference type="InterPro" id="IPR027417">
    <property type="entry name" value="P-loop_NTPase"/>
</dbReference>
<dbReference type="PROSITE" id="PS50893">
    <property type="entry name" value="ABC_TRANSPORTER_2"/>
    <property type="match status" value="1"/>
</dbReference>
<evidence type="ECO:0000259" key="4">
    <source>
        <dbReference type="PROSITE" id="PS50893"/>
    </source>
</evidence>
<dbReference type="InterPro" id="IPR003439">
    <property type="entry name" value="ABC_transporter-like_ATP-bd"/>
</dbReference>
<dbReference type="InterPro" id="IPR050611">
    <property type="entry name" value="ABCF"/>
</dbReference>
<dbReference type="RefSeq" id="WP_166063421.1">
    <property type="nucleotide sequence ID" value="NZ_CP049889.1"/>
</dbReference>
<dbReference type="GeneID" id="94553653"/>
<protein>
    <submittedName>
        <fullName evidence="5">ABC-F family ATP-binding cassette domain-containing protein</fullName>
    </submittedName>
</protein>
<gene>
    <name evidence="5" type="ORF">G7058_10185</name>
</gene>
<dbReference type="Gene3D" id="3.40.50.300">
    <property type="entry name" value="P-loop containing nucleotide triphosphate hydrolases"/>
    <property type="match status" value="2"/>
</dbReference>
<reference evidence="5 6" key="1">
    <citation type="journal article" date="2017" name="Int. J. Syst. Evol. Microbiol.">
        <title>Jeotgalibaca porci sp. nov. and Jeotgalibaca arthritidis sp. nov., isolated from pigs, and emended description of the genus Jeotgalibaca.</title>
        <authorList>
            <person name="Zamora L."/>
            <person name="Perez-Sancho M."/>
            <person name="Dominguez L."/>
            <person name="Fernandez-Garayzabal J.F."/>
            <person name="Vela A.I."/>
        </authorList>
    </citation>
    <scope>NUCLEOTIDE SEQUENCE [LARGE SCALE GENOMIC DNA]</scope>
    <source>
        <strain evidence="5 6">CCUG 69148</strain>
    </source>
</reference>
<evidence type="ECO:0000256" key="1">
    <source>
        <dbReference type="ARBA" id="ARBA00022737"/>
    </source>
</evidence>
<dbReference type="KEGG" id="jpo:G7058_10185"/>
<evidence type="ECO:0000313" key="6">
    <source>
        <dbReference type="Proteomes" id="UP000501830"/>
    </source>
</evidence>
<dbReference type="Proteomes" id="UP000501830">
    <property type="component" value="Chromosome"/>
</dbReference>
<name>A0A6G7WJG3_9LACT</name>
<feature type="domain" description="ABC transporter" evidence="4">
    <location>
        <begin position="2"/>
        <end position="228"/>
    </location>
</feature>
<keyword evidence="2" id="KW-0547">Nucleotide-binding</keyword>
<dbReference type="PANTHER" id="PTHR19211">
    <property type="entry name" value="ATP-BINDING TRANSPORT PROTEIN-RELATED"/>
    <property type="match status" value="1"/>
</dbReference>
<dbReference type="AlphaFoldDB" id="A0A6G7WJG3"/>
<dbReference type="GO" id="GO:0005524">
    <property type="term" value="F:ATP binding"/>
    <property type="evidence" value="ECO:0007669"/>
    <property type="project" value="UniProtKB-KW"/>
</dbReference>
<dbReference type="PROSITE" id="PS00211">
    <property type="entry name" value="ABC_TRANSPORTER_1"/>
    <property type="match status" value="1"/>
</dbReference>
<dbReference type="PANTHER" id="PTHR19211:SF14">
    <property type="entry name" value="ATP-BINDING CASSETTE SUB-FAMILY F MEMBER 1"/>
    <property type="match status" value="1"/>
</dbReference>
<evidence type="ECO:0000256" key="3">
    <source>
        <dbReference type="ARBA" id="ARBA00022840"/>
    </source>
</evidence>
<sequence>MLQVKKLTMHHMKDLKAIIKDLSFTVNPGDKVALIGEEGNGKSTLLKWINRDLSIDSYIQAEGTLVNHFSKTIYLPQALPADKHNLTLDAFFFGVEDALEIDYQLLYQTVTKMGFDPDRLTSSQLLRDLSGGEKVKIQLLKILAQNPDLLLLDEPSNDLDLQTVQWLEDFIKTSPLTILFISHDESLLKATATKVIQLELLRHKTIPVATVSSLSYEEYQNEKENKFEMQTRIASKQREEYQKQMARHQRIESSVHDAQKSVSRQEPGVARLLKKKMHTVKAMGKRFEREKDNFEDIPIKEDAILMKFSNTKELPDGKTIIHLDQTSVSFEGKTLVTHLSLHLKGKQKVGIIGQNGIGKSTWLKQLWEEMRDRKDIYTGYMPQNYLDILPAEETPLTFLNESGDWEEKTKVMTYLGSMRYTHEEMTHPIKALSGGQQAKLLLIKIDLTGQNVLLLDEPTRNFSPLSQRELRTLLRSFPGAILTVSHDRTFLREVCEVVYEMTATGLKEIQI</sequence>
<organism evidence="5 6">
    <name type="scientific">Jeotgalibaca porci</name>
    <dbReference type="NCBI Taxonomy" id="1868793"/>
    <lineage>
        <taxon>Bacteria</taxon>
        <taxon>Bacillati</taxon>
        <taxon>Bacillota</taxon>
        <taxon>Bacilli</taxon>
        <taxon>Lactobacillales</taxon>
        <taxon>Carnobacteriaceae</taxon>
        <taxon>Jeotgalibaca</taxon>
    </lineage>
</organism>
<keyword evidence="1" id="KW-0677">Repeat</keyword>
<evidence type="ECO:0000313" key="5">
    <source>
        <dbReference type="EMBL" id="QIK52382.1"/>
    </source>
</evidence>
<evidence type="ECO:0000256" key="2">
    <source>
        <dbReference type="ARBA" id="ARBA00022741"/>
    </source>
</evidence>